<dbReference type="SUPFAM" id="SSF46934">
    <property type="entry name" value="UBA-like"/>
    <property type="match status" value="1"/>
</dbReference>
<dbReference type="OrthoDB" id="9942608at2759"/>
<feature type="compositionally biased region" description="Polar residues" evidence="1">
    <location>
        <begin position="158"/>
        <end position="174"/>
    </location>
</feature>
<feature type="compositionally biased region" description="Acidic residues" evidence="1">
    <location>
        <begin position="386"/>
        <end position="396"/>
    </location>
</feature>
<accession>A0A9P3GB25</accession>
<dbReference type="InterPro" id="IPR003892">
    <property type="entry name" value="CUE"/>
</dbReference>
<reference evidence="3 4" key="1">
    <citation type="submission" date="2021-08" db="EMBL/GenBank/DDBJ databases">
        <title>Draft Genome Sequence of Phanerochaete sordida strain YK-624.</title>
        <authorList>
            <person name="Mori T."/>
            <person name="Dohra H."/>
            <person name="Suzuki T."/>
            <person name="Kawagishi H."/>
            <person name="Hirai H."/>
        </authorList>
    </citation>
    <scope>NUCLEOTIDE SEQUENCE [LARGE SCALE GENOMIC DNA]</scope>
    <source>
        <strain evidence="3 4">YK-624</strain>
    </source>
</reference>
<dbReference type="GO" id="GO:0043130">
    <property type="term" value="F:ubiquitin binding"/>
    <property type="evidence" value="ECO:0007669"/>
    <property type="project" value="InterPro"/>
</dbReference>
<dbReference type="PANTHER" id="PTHR16461">
    <property type="entry name" value="TOLL-INTERACTING PROTEIN"/>
    <property type="match status" value="1"/>
</dbReference>
<name>A0A9P3GB25_9APHY</name>
<evidence type="ECO:0000313" key="4">
    <source>
        <dbReference type="Proteomes" id="UP000703269"/>
    </source>
</evidence>
<feature type="compositionally biased region" description="Low complexity" evidence="1">
    <location>
        <begin position="185"/>
        <end position="199"/>
    </location>
</feature>
<dbReference type="EMBL" id="BPQB01000028">
    <property type="protein sequence ID" value="GJE92778.1"/>
    <property type="molecule type" value="Genomic_DNA"/>
</dbReference>
<comment type="caution">
    <text evidence="3">The sequence shown here is derived from an EMBL/GenBank/DDBJ whole genome shotgun (WGS) entry which is preliminary data.</text>
</comment>
<gene>
    <name evidence="3" type="ORF">PsYK624_089350</name>
</gene>
<dbReference type="Gene3D" id="1.10.8.10">
    <property type="entry name" value="DNA helicase RuvA subunit, C-terminal domain"/>
    <property type="match status" value="1"/>
</dbReference>
<dbReference type="GO" id="GO:0006511">
    <property type="term" value="P:ubiquitin-dependent protein catabolic process"/>
    <property type="evidence" value="ECO:0007669"/>
    <property type="project" value="TreeGrafter"/>
</dbReference>
<dbReference type="AlphaFoldDB" id="A0A9P3GB25"/>
<evidence type="ECO:0000313" key="3">
    <source>
        <dbReference type="EMBL" id="GJE92778.1"/>
    </source>
</evidence>
<evidence type="ECO:0000259" key="2">
    <source>
        <dbReference type="PROSITE" id="PS51140"/>
    </source>
</evidence>
<feature type="compositionally biased region" description="Basic and acidic residues" evidence="1">
    <location>
        <begin position="103"/>
        <end position="115"/>
    </location>
</feature>
<feature type="domain" description="CUE" evidence="2">
    <location>
        <begin position="30"/>
        <end position="73"/>
    </location>
</feature>
<keyword evidence="4" id="KW-1185">Reference proteome</keyword>
<dbReference type="CDD" id="cd14279">
    <property type="entry name" value="CUE"/>
    <property type="match status" value="1"/>
</dbReference>
<protein>
    <recommendedName>
        <fullName evidence="2">CUE domain-containing protein</fullName>
    </recommendedName>
</protein>
<dbReference type="Proteomes" id="UP000703269">
    <property type="component" value="Unassembled WGS sequence"/>
</dbReference>
<sequence length="406" mass="43605">MTTVEPAHDDQPAHDPDAPPPHAPEPPREPANPAVALLKGMFPDFDDLVIQSVLESVGGNQDAAIDVLLGMSDPSYVSHQQTPQPTAPQSTLELDEALARQLQLEDDRQSAEHQQRPRGQSWRPRRNSEEPSQQQQQSPGQSAQGTGVGPDLNEIKETLNQMAESGKRTFSSIVSRAKAKINEYQQARPGAQQQAQPDPQQHPPPSWGATPVQGTPSSAASFPNYYHETQQPVDRHTASQAYARYYTPAGDSPDLGLDDGWQQISRRGRRSDEKPLEQPAHEAKGYDLDTPDLSTTGPSTVPSAAVSAANTPAVPPSGPAAHAAISEPEPTIPSAPSPPSEVPRPPATQAGSPLNAAKFGLLPKRPVSLLTPQASGAQPVAREASVSEDDEDELDYVENPFEEHKH</sequence>
<dbReference type="Pfam" id="PF02845">
    <property type="entry name" value="CUE"/>
    <property type="match status" value="1"/>
</dbReference>
<feature type="region of interest" description="Disordered" evidence="1">
    <location>
        <begin position="1"/>
        <end position="33"/>
    </location>
</feature>
<feature type="compositionally biased region" description="Basic and acidic residues" evidence="1">
    <location>
        <begin position="1"/>
        <end position="17"/>
    </location>
</feature>
<proteinExistence type="predicted"/>
<organism evidence="3 4">
    <name type="scientific">Phanerochaete sordida</name>
    <dbReference type="NCBI Taxonomy" id="48140"/>
    <lineage>
        <taxon>Eukaryota</taxon>
        <taxon>Fungi</taxon>
        <taxon>Dikarya</taxon>
        <taxon>Basidiomycota</taxon>
        <taxon>Agaricomycotina</taxon>
        <taxon>Agaricomycetes</taxon>
        <taxon>Polyporales</taxon>
        <taxon>Phanerochaetaceae</taxon>
        <taxon>Phanerochaete</taxon>
    </lineage>
</organism>
<feature type="compositionally biased region" description="Pro residues" evidence="1">
    <location>
        <begin position="330"/>
        <end position="346"/>
    </location>
</feature>
<feature type="region of interest" description="Disordered" evidence="1">
    <location>
        <begin position="101"/>
        <end position="406"/>
    </location>
</feature>
<dbReference type="PROSITE" id="PS51140">
    <property type="entry name" value="CUE"/>
    <property type="match status" value="1"/>
</dbReference>
<feature type="compositionally biased region" description="Low complexity" evidence="1">
    <location>
        <begin position="130"/>
        <end position="145"/>
    </location>
</feature>
<feature type="compositionally biased region" description="Low complexity" evidence="1">
    <location>
        <begin position="298"/>
        <end position="312"/>
    </location>
</feature>
<dbReference type="PANTHER" id="PTHR16461:SF5">
    <property type="entry name" value="TOLL-INTERACTING PROTEIN"/>
    <property type="match status" value="1"/>
</dbReference>
<dbReference type="GO" id="GO:0031624">
    <property type="term" value="F:ubiquitin conjugating enzyme binding"/>
    <property type="evidence" value="ECO:0007669"/>
    <property type="project" value="TreeGrafter"/>
</dbReference>
<dbReference type="GO" id="GO:0005737">
    <property type="term" value="C:cytoplasm"/>
    <property type="evidence" value="ECO:0007669"/>
    <property type="project" value="TreeGrafter"/>
</dbReference>
<feature type="compositionally biased region" description="Basic and acidic residues" evidence="1">
    <location>
        <begin position="270"/>
        <end position="287"/>
    </location>
</feature>
<dbReference type="SMART" id="SM00546">
    <property type="entry name" value="CUE"/>
    <property type="match status" value="1"/>
</dbReference>
<feature type="compositionally biased region" description="Polar residues" evidence="1">
    <location>
        <begin position="212"/>
        <end position="232"/>
    </location>
</feature>
<evidence type="ECO:0000256" key="1">
    <source>
        <dbReference type="SAM" id="MobiDB-lite"/>
    </source>
</evidence>
<dbReference type="InterPro" id="IPR009060">
    <property type="entry name" value="UBA-like_sf"/>
</dbReference>